<accession>A0A2N9AJD7</accession>
<dbReference type="EMBL" id="LT962688">
    <property type="protein sequence ID" value="SOR27475.1"/>
    <property type="molecule type" value="Genomic_DNA"/>
</dbReference>
<proteinExistence type="predicted"/>
<evidence type="ECO:0000256" key="1">
    <source>
        <dbReference type="SAM" id="MobiDB-lite"/>
    </source>
</evidence>
<name>A0A2N9AJD7_METEX</name>
<gene>
    <name evidence="2" type="ORF">TK0001_0873</name>
</gene>
<protein>
    <submittedName>
        <fullName evidence="2">Uncharacterized protein</fullName>
    </submittedName>
</protein>
<dbReference type="Proteomes" id="UP000233769">
    <property type="component" value="Chromosome tk0001"/>
</dbReference>
<organism evidence="2 3">
    <name type="scientific">Methylorubrum extorquens</name>
    <name type="common">Methylobacterium dichloromethanicum</name>
    <name type="synonym">Methylobacterium extorquens</name>
    <dbReference type="NCBI Taxonomy" id="408"/>
    <lineage>
        <taxon>Bacteria</taxon>
        <taxon>Pseudomonadati</taxon>
        <taxon>Pseudomonadota</taxon>
        <taxon>Alphaproteobacteria</taxon>
        <taxon>Hyphomicrobiales</taxon>
        <taxon>Methylobacteriaceae</taxon>
        <taxon>Methylorubrum</taxon>
    </lineage>
</organism>
<dbReference type="AlphaFoldDB" id="A0A2N9AJD7"/>
<evidence type="ECO:0000313" key="3">
    <source>
        <dbReference type="Proteomes" id="UP000233769"/>
    </source>
</evidence>
<evidence type="ECO:0000313" key="2">
    <source>
        <dbReference type="EMBL" id="SOR27475.1"/>
    </source>
</evidence>
<feature type="region of interest" description="Disordered" evidence="1">
    <location>
        <begin position="46"/>
        <end position="67"/>
    </location>
</feature>
<reference evidence="3" key="1">
    <citation type="submission" date="2017-10" db="EMBL/GenBank/DDBJ databases">
        <authorList>
            <person name="Regsiter A."/>
            <person name="William W."/>
        </authorList>
    </citation>
    <scope>NUCLEOTIDE SEQUENCE [LARGE SCALE GENOMIC DNA]</scope>
</reference>
<sequence length="67" mass="7236">MHRSRSSPIQEVQEGSYAGSQFAIAGSHFAIGSQSLHRRALLESLAPASHPLNKKPVRQAQPNTSVD</sequence>